<feature type="region of interest" description="Disordered" evidence="1">
    <location>
        <begin position="163"/>
        <end position="184"/>
    </location>
</feature>
<sequence>MHPVNEGPSANAKDPELNASKESDAGGSVQEPIINHRMLKFYQLFPAFTLFTISDRTEFLRGSHEVQSRYRSSVPAQFHFTMQLAIEISNMLREEYQRVDALPASTLDKFSAEPYKLVQLYAEDLASTDEDDVWLGDMFDMSERANPVVARTLEEEAIGVHRKRTSEEVTDGLSMRENKCSRRE</sequence>
<protein>
    <submittedName>
        <fullName evidence="2">Uncharacterized protein</fullName>
    </submittedName>
</protein>
<dbReference type="EMBL" id="LATX01002261">
    <property type="protein sequence ID" value="KTB32074.1"/>
    <property type="molecule type" value="Genomic_DNA"/>
</dbReference>
<comment type="caution">
    <text evidence="2">The sequence shown here is derived from an EMBL/GenBank/DDBJ whole genome shotgun (WGS) entry which is preliminary data.</text>
</comment>
<feature type="compositionally biased region" description="Basic and acidic residues" evidence="1">
    <location>
        <begin position="13"/>
        <end position="24"/>
    </location>
</feature>
<gene>
    <name evidence="2" type="ORF">WG66_15342</name>
</gene>
<reference evidence="2 3" key="1">
    <citation type="submission" date="2015-12" db="EMBL/GenBank/DDBJ databases">
        <title>Draft genome sequence of Moniliophthora roreri, the causal agent of frosty pod rot of cacao.</title>
        <authorList>
            <person name="Aime M.C."/>
            <person name="Diaz-Valderrama J.R."/>
            <person name="Kijpornyongpan T."/>
            <person name="Phillips-Mora W."/>
        </authorList>
    </citation>
    <scope>NUCLEOTIDE SEQUENCE [LARGE SCALE GENOMIC DNA]</scope>
    <source>
        <strain evidence="2 3">MCA 2952</strain>
    </source>
</reference>
<evidence type="ECO:0000313" key="3">
    <source>
        <dbReference type="Proteomes" id="UP000054988"/>
    </source>
</evidence>
<dbReference type="AlphaFoldDB" id="A0A0W0F6U7"/>
<feature type="compositionally biased region" description="Basic and acidic residues" evidence="1">
    <location>
        <begin position="174"/>
        <end position="184"/>
    </location>
</feature>
<organism evidence="2 3">
    <name type="scientific">Moniliophthora roreri</name>
    <name type="common">Frosty pod rot fungus</name>
    <name type="synonym">Monilia roreri</name>
    <dbReference type="NCBI Taxonomy" id="221103"/>
    <lineage>
        <taxon>Eukaryota</taxon>
        <taxon>Fungi</taxon>
        <taxon>Dikarya</taxon>
        <taxon>Basidiomycota</taxon>
        <taxon>Agaricomycotina</taxon>
        <taxon>Agaricomycetes</taxon>
        <taxon>Agaricomycetidae</taxon>
        <taxon>Agaricales</taxon>
        <taxon>Marasmiineae</taxon>
        <taxon>Marasmiaceae</taxon>
        <taxon>Moniliophthora</taxon>
    </lineage>
</organism>
<dbReference type="Proteomes" id="UP000054988">
    <property type="component" value="Unassembled WGS sequence"/>
</dbReference>
<feature type="region of interest" description="Disordered" evidence="1">
    <location>
        <begin position="1"/>
        <end position="27"/>
    </location>
</feature>
<evidence type="ECO:0000256" key="1">
    <source>
        <dbReference type="SAM" id="MobiDB-lite"/>
    </source>
</evidence>
<accession>A0A0W0F6U7</accession>
<name>A0A0W0F6U7_MONRR</name>
<proteinExistence type="predicted"/>
<evidence type="ECO:0000313" key="2">
    <source>
        <dbReference type="EMBL" id="KTB32074.1"/>
    </source>
</evidence>